<evidence type="ECO:0000313" key="1">
    <source>
        <dbReference type="EMBL" id="PYY72247.1"/>
    </source>
</evidence>
<name>A0A2W0EWK6_PSEJE</name>
<reference evidence="1 2" key="1">
    <citation type="journal article" date="2018" name="Appl. Microbiol. Biotechnol.">
        <title>Characterization of the caprolactam degradation pathway in Pseudomonas jessenii using mass spectrometry-based proteomics.</title>
        <authorList>
            <person name="Otzen M."/>
            <person name="Palacio C."/>
            <person name="Janssen D.B."/>
        </authorList>
    </citation>
    <scope>NUCLEOTIDE SEQUENCE [LARGE SCALE GENOMIC DNA]</scope>
    <source>
        <strain evidence="1 2">GO3</strain>
    </source>
</reference>
<comment type="caution">
    <text evidence="1">The sequence shown here is derived from an EMBL/GenBank/DDBJ whole genome shotgun (WGS) entry which is preliminary data.</text>
</comment>
<dbReference type="RefSeq" id="WP_110657167.1">
    <property type="nucleotide sequence ID" value="NZ_PDLL01000010.1"/>
</dbReference>
<organism evidence="1 2">
    <name type="scientific">Pseudomonas jessenii</name>
    <dbReference type="NCBI Taxonomy" id="77298"/>
    <lineage>
        <taxon>Bacteria</taxon>
        <taxon>Pseudomonadati</taxon>
        <taxon>Pseudomonadota</taxon>
        <taxon>Gammaproteobacteria</taxon>
        <taxon>Pseudomonadales</taxon>
        <taxon>Pseudomonadaceae</taxon>
        <taxon>Pseudomonas</taxon>
    </lineage>
</organism>
<dbReference type="OrthoDB" id="9891537at2"/>
<accession>A0A2W0EWK6</accession>
<dbReference type="AlphaFoldDB" id="A0A2W0EWK6"/>
<gene>
    <name evidence="1" type="ORF">CRX42_01980</name>
</gene>
<sequence length="299" mass="34066">MSDENRDVIFFQEDDFIALRAYKLFLNEVLHKDFITHSTPETSKVLGAYVQALSEEADAELCRFHSLVEDVAELRAGVLACIDQARDLRQVFLEAKPGVTRYRRVTIDALGCAPFDLWQPHLVICSLYNVSGVVSFFVDRCRTHLKTVERYRVNVSSMECAIHPMFYRIVAARKQKIEAYGYSPQKPPSGSGTSPFDFRKPYKGDPAPQTLELYRLTGVYASSSSALFNFGHFLNRIEQLLNVMIDRLCSITASSTYSTLLLVLNLVASLLGPLQLRMDRLQEWSDFMRHQGKYAVEEQ</sequence>
<protein>
    <submittedName>
        <fullName evidence="1">Uncharacterized protein</fullName>
    </submittedName>
</protein>
<dbReference type="Proteomes" id="UP000247437">
    <property type="component" value="Unassembled WGS sequence"/>
</dbReference>
<dbReference type="EMBL" id="PDLL01000010">
    <property type="protein sequence ID" value="PYY72247.1"/>
    <property type="molecule type" value="Genomic_DNA"/>
</dbReference>
<evidence type="ECO:0000313" key="2">
    <source>
        <dbReference type="Proteomes" id="UP000247437"/>
    </source>
</evidence>
<proteinExistence type="predicted"/>